<evidence type="ECO:0000256" key="1">
    <source>
        <dbReference type="SAM" id="Coils"/>
    </source>
</evidence>
<dbReference type="Proteomes" id="UP000660262">
    <property type="component" value="Unassembled WGS sequence"/>
</dbReference>
<dbReference type="AlphaFoldDB" id="A0A830HST8"/>
<dbReference type="OrthoDB" id="197735at2759"/>
<dbReference type="PANTHER" id="PTHR31540">
    <property type="entry name" value="CENTROSOMAL PROTEIN OF 131 KDA"/>
    <property type="match status" value="1"/>
</dbReference>
<proteinExistence type="predicted"/>
<sequence length="195" mass="21912">MGPMAPAPKVASDVVLRNIVSMERHRAEVDRIEQANSDALKRQHADITAQHEAHIRQLRDRMAQEQADAVERERSMGAAKAREACERAEQQMQLGRMRLQAEADLRLERAEQSKREERDRHASALAAAKEEHAAALAAATAASNERMETAWCCKLRCFLPNYLVQLTVQGTLHAVHAGGQETHRGSWRLMMGRTM</sequence>
<evidence type="ECO:0000313" key="2">
    <source>
        <dbReference type="EMBL" id="GHP08541.1"/>
    </source>
</evidence>
<feature type="coiled-coil region" evidence="1">
    <location>
        <begin position="22"/>
        <end position="75"/>
    </location>
</feature>
<protein>
    <submittedName>
        <fullName evidence="2">Uncharacterized protein</fullName>
    </submittedName>
</protein>
<dbReference type="GO" id="GO:0035735">
    <property type="term" value="P:intraciliary transport involved in cilium assembly"/>
    <property type="evidence" value="ECO:0007669"/>
    <property type="project" value="InterPro"/>
</dbReference>
<dbReference type="InterPro" id="IPR030465">
    <property type="entry name" value="CEP131"/>
</dbReference>
<gene>
    <name evidence="2" type="ORF">PPROV_000727900</name>
</gene>
<reference evidence="2" key="1">
    <citation type="submission" date="2020-10" db="EMBL/GenBank/DDBJ databases">
        <title>Unveiling of a novel bifunctional photoreceptor, Dualchrome1, isolated from a cosmopolitan green alga.</title>
        <authorList>
            <person name="Suzuki S."/>
            <person name="Kawachi M."/>
        </authorList>
    </citation>
    <scope>NUCLEOTIDE SEQUENCE</scope>
    <source>
        <strain evidence="2">NIES 2893</strain>
    </source>
</reference>
<evidence type="ECO:0000313" key="3">
    <source>
        <dbReference type="Proteomes" id="UP000660262"/>
    </source>
</evidence>
<name>A0A830HST8_9CHLO</name>
<keyword evidence="1" id="KW-0175">Coiled coil</keyword>
<dbReference type="PANTHER" id="PTHR31540:SF1">
    <property type="entry name" value="CENTROSOMAL PROTEIN OF 131 KDA"/>
    <property type="match status" value="1"/>
</dbReference>
<comment type="caution">
    <text evidence="2">The sequence shown here is derived from an EMBL/GenBank/DDBJ whole genome shotgun (WGS) entry which is preliminary data.</text>
</comment>
<dbReference type="GO" id="GO:0005929">
    <property type="term" value="C:cilium"/>
    <property type="evidence" value="ECO:0007669"/>
    <property type="project" value="GOC"/>
</dbReference>
<dbReference type="EMBL" id="BNJQ01000021">
    <property type="protein sequence ID" value="GHP08541.1"/>
    <property type="molecule type" value="Genomic_DNA"/>
</dbReference>
<organism evidence="2 3">
    <name type="scientific">Pycnococcus provasolii</name>
    <dbReference type="NCBI Taxonomy" id="41880"/>
    <lineage>
        <taxon>Eukaryota</taxon>
        <taxon>Viridiplantae</taxon>
        <taxon>Chlorophyta</taxon>
        <taxon>Pseudoscourfieldiophyceae</taxon>
        <taxon>Pseudoscourfieldiales</taxon>
        <taxon>Pycnococcaceae</taxon>
        <taxon>Pycnococcus</taxon>
    </lineage>
</organism>
<keyword evidence="3" id="KW-1185">Reference proteome</keyword>
<accession>A0A830HST8</accession>
<feature type="coiled-coil region" evidence="1">
    <location>
        <begin position="100"/>
        <end position="127"/>
    </location>
</feature>